<dbReference type="AlphaFoldDB" id="A0AAD5CQX2"/>
<keyword evidence="2" id="KW-1185">Reference proteome</keyword>
<comment type="caution">
    <text evidence="1">The sequence shown here is derived from an EMBL/GenBank/DDBJ whole genome shotgun (WGS) entry which is preliminary data.</text>
</comment>
<organism evidence="1 2">
    <name type="scientific">Ambrosia artemisiifolia</name>
    <name type="common">Common ragweed</name>
    <dbReference type="NCBI Taxonomy" id="4212"/>
    <lineage>
        <taxon>Eukaryota</taxon>
        <taxon>Viridiplantae</taxon>
        <taxon>Streptophyta</taxon>
        <taxon>Embryophyta</taxon>
        <taxon>Tracheophyta</taxon>
        <taxon>Spermatophyta</taxon>
        <taxon>Magnoliopsida</taxon>
        <taxon>eudicotyledons</taxon>
        <taxon>Gunneridae</taxon>
        <taxon>Pentapetalae</taxon>
        <taxon>asterids</taxon>
        <taxon>campanulids</taxon>
        <taxon>Asterales</taxon>
        <taxon>Asteraceae</taxon>
        <taxon>Asteroideae</taxon>
        <taxon>Heliantheae alliance</taxon>
        <taxon>Heliantheae</taxon>
        <taxon>Ambrosia</taxon>
    </lineage>
</organism>
<name>A0AAD5CQX2_AMBAR</name>
<sequence length="47" mass="5156">MLNAGLDTTPQRREGTLAPVAKLTGQGHKHETTFAKDVVVKRWILLG</sequence>
<protein>
    <submittedName>
        <fullName evidence="1">Uncharacterized protein</fullName>
    </submittedName>
</protein>
<proteinExistence type="predicted"/>
<dbReference type="EMBL" id="JAMZMK010007195">
    <property type="protein sequence ID" value="KAI7745590.1"/>
    <property type="molecule type" value="Genomic_DNA"/>
</dbReference>
<accession>A0AAD5CQX2</accession>
<evidence type="ECO:0000313" key="1">
    <source>
        <dbReference type="EMBL" id="KAI7745590.1"/>
    </source>
</evidence>
<reference evidence="1" key="1">
    <citation type="submission" date="2022-06" db="EMBL/GenBank/DDBJ databases">
        <title>Uncovering the hologenomic basis of an extraordinary plant invasion.</title>
        <authorList>
            <person name="Bieker V.C."/>
            <person name="Martin M.D."/>
            <person name="Gilbert T."/>
            <person name="Hodgins K."/>
            <person name="Battlay P."/>
            <person name="Petersen B."/>
            <person name="Wilson J."/>
        </authorList>
    </citation>
    <scope>NUCLEOTIDE SEQUENCE</scope>
    <source>
        <strain evidence="1">AA19_3_7</strain>
        <tissue evidence="1">Leaf</tissue>
    </source>
</reference>
<gene>
    <name evidence="1" type="ORF">M8C21_029643</name>
</gene>
<evidence type="ECO:0000313" key="2">
    <source>
        <dbReference type="Proteomes" id="UP001206925"/>
    </source>
</evidence>
<dbReference type="Proteomes" id="UP001206925">
    <property type="component" value="Unassembled WGS sequence"/>
</dbReference>